<keyword evidence="3" id="KW-1185">Reference proteome</keyword>
<dbReference type="Gramene" id="OQU76205">
    <property type="protein sequence ID" value="OQU76205"/>
    <property type="gene ID" value="SORBI_3010G110266"/>
</dbReference>
<name>A0A1W0VSG4_SORBI</name>
<accession>A0A1W0VSG4</accession>
<feature type="compositionally biased region" description="Basic and acidic residues" evidence="1">
    <location>
        <begin position="19"/>
        <end position="32"/>
    </location>
</feature>
<evidence type="ECO:0000313" key="2">
    <source>
        <dbReference type="EMBL" id="OQU76205.1"/>
    </source>
</evidence>
<evidence type="ECO:0000313" key="3">
    <source>
        <dbReference type="Proteomes" id="UP000000768"/>
    </source>
</evidence>
<evidence type="ECO:0000256" key="1">
    <source>
        <dbReference type="SAM" id="MobiDB-lite"/>
    </source>
</evidence>
<organism evidence="2 3">
    <name type="scientific">Sorghum bicolor</name>
    <name type="common">Sorghum</name>
    <name type="synonym">Sorghum vulgare</name>
    <dbReference type="NCBI Taxonomy" id="4558"/>
    <lineage>
        <taxon>Eukaryota</taxon>
        <taxon>Viridiplantae</taxon>
        <taxon>Streptophyta</taxon>
        <taxon>Embryophyta</taxon>
        <taxon>Tracheophyta</taxon>
        <taxon>Spermatophyta</taxon>
        <taxon>Magnoliopsida</taxon>
        <taxon>Liliopsida</taxon>
        <taxon>Poales</taxon>
        <taxon>Poaceae</taxon>
        <taxon>PACMAD clade</taxon>
        <taxon>Panicoideae</taxon>
        <taxon>Andropogonodae</taxon>
        <taxon>Andropogoneae</taxon>
        <taxon>Sorghinae</taxon>
        <taxon>Sorghum</taxon>
    </lineage>
</organism>
<reference evidence="2 3" key="1">
    <citation type="journal article" date="2009" name="Nature">
        <title>The Sorghum bicolor genome and the diversification of grasses.</title>
        <authorList>
            <person name="Paterson A.H."/>
            <person name="Bowers J.E."/>
            <person name="Bruggmann R."/>
            <person name="Dubchak I."/>
            <person name="Grimwood J."/>
            <person name="Gundlach H."/>
            <person name="Haberer G."/>
            <person name="Hellsten U."/>
            <person name="Mitros T."/>
            <person name="Poliakov A."/>
            <person name="Schmutz J."/>
            <person name="Spannagl M."/>
            <person name="Tang H."/>
            <person name="Wang X."/>
            <person name="Wicker T."/>
            <person name="Bharti A.K."/>
            <person name="Chapman J."/>
            <person name="Feltus F.A."/>
            <person name="Gowik U."/>
            <person name="Grigoriev I.V."/>
            <person name="Lyons E."/>
            <person name="Maher C.A."/>
            <person name="Martis M."/>
            <person name="Narechania A."/>
            <person name="Otillar R.P."/>
            <person name="Penning B.W."/>
            <person name="Salamov A.A."/>
            <person name="Wang Y."/>
            <person name="Zhang L."/>
            <person name="Carpita N.C."/>
            <person name="Freeling M."/>
            <person name="Gingle A.R."/>
            <person name="Hash C.T."/>
            <person name="Keller B."/>
            <person name="Klein P."/>
            <person name="Kresovich S."/>
            <person name="McCann M.C."/>
            <person name="Ming R."/>
            <person name="Peterson D.G."/>
            <person name="Mehboob-ur-Rahman"/>
            <person name="Ware D."/>
            <person name="Westhoff P."/>
            <person name="Mayer K.F."/>
            <person name="Messing J."/>
            <person name="Rokhsar D.S."/>
        </authorList>
    </citation>
    <scope>NUCLEOTIDE SEQUENCE [LARGE SCALE GENOMIC DNA]</scope>
    <source>
        <strain evidence="3">cv. BTx623</strain>
    </source>
</reference>
<reference evidence="3" key="2">
    <citation type="journal article" date="2018" name="Plant J.">
        <title>The Sorghum bicolor reference genome: improved assembly, gene annotations, a transcriptome atlas, and signatures of genome organization.</title>
        <authorList>
            <person name="McCormick R.F."/>
            <person name="Truong S.K."/>
            <person name="Sreedasyam A."/>
            <person name="Jenkins J."/>
            <person name="Shu S."/>
            <person name="Sims D."/>
            <person name="Kennedy M."/>
            <person name="Amirebrahimi M."/>
            <person name="Weers B.D."/>
            <person name="McKinley B."/>
            <person name="Mattison A."/>
            <person name="Morishige D.T."/>
            <person name="Grimwood J."/>
            <person name="Schmutz J."/>
            <person name="Mullet J.E."/>
        </authorList>
    </citation>
    <scope>NUCLEOTIDE SEQUENCE [LARGE SCALE GENOMIC DNA]</scope>
    <source>
        <strain evidence="3">cv. BTx623</strain>
    </source>
</reference>
<sequence length="69" mass="8128">MENNCSRVPLADKTNIAKADAKERKRERDRARWHAMSQEQKDAINKRQRESYHQRKKIHGFGTTNCNAC</sequence>
<dbReference type="InParanoid" id="A0A1W0VSG4"/>
<dbReference type="eggNOG" id="KOG0987">
    <property type="taxonomic scope" value="Eukaryota"/>
</dbReference>
<proteinExistence type="predicted"/>
<feature type="compositionally biased region" description="Basic and acidic residues" evidence="1">
    <location>
        <begin position="39"/>
        <end position="53"/>
    </location>
</feature>
<dbReference type="EMBL" id="CM000769">
    <property type="protein sequence ID" value="OQU76205.1"/>
    <property type="molecule type" value="Genomic_DNA"/>
</dbReference>
<dbReference type="Proteomes" id="UP000000768">
    <property type="component" value="Chromosome 10"/>
</dbReference>
<feature type="region of interest" description="Disordered" evidence="1">
    <location>
        <begin position="1"/>
        <end position="56"/>
    </location>
</feature>
<dbReference type="AlphaFoldDB" id="A0A1W0VSG4"/>
<protein>
    <submittedName>
        <fullName evidence="2">Uncharacterized protein</fullName>
    </submittedName>
</protein>
<gene>
    <name evidence="2" type="ORF">SORBI_3010G110266</name>
</gene>